<gene>
    <name evidence="1" type="ORF">DPEC_G00058960</name>
</gene>
<organism evidence="1 2">
    <name type="scientific">Dallia pectoralis</name>
    <name type="common">Alaska blackfish</name>
    <dbReference type="NCBI Taxonomy" id="75939"/>
    <lineage>
        <taxon>Eukaryota</taxon>
        <taxon>Metazoa</taxon>
        <taxon>Chordata</taxon>
        <taxon>Craniata</taxon>
        <taxon>Vertebrata</taxon>
        <taxon>Euteleostomi</taxon>
        <taxon>Actinopterygii</taxon>
        <taxon>Neopterygii</taxon>
        <taxon>Teleostei</taxon>
        <taxon>Protacanthopterygii</taxon>
        <taxon>Esociformes</taxon>
        <taxon>Umbridae</taxon>
        <taxon>Dallia</taxon>
    </lineage>
</organism>
<evidence type="ECO:0000313" key="1">
    <source>
        <dbReference type="EMBL" id="KAJ8011509.1"/>
    </source>
</evidence>
<evidence type="ECO:0000313" key="2">
    <source>
        <dbReference type="Proteomes" id="UP001157502"/>
    </source>
</evidence>
<dbReference type="EMBL" id="CM055732">
    <property type="protein sequence ID" value="KAJ8011509.1"/>
    <property type="molecule type" value="Genomic_DNA"/>
</dbReference>
<reference evidence="1" key="1">
    <citation type="submission" date="2021-05" db="EMBL/GenBank/DDBJ databases">
        <authorList>
            <person name="Pan Q."/>
            <person name="Jouanno E."/>
            <person name="Zahm M."/>
            <person name="Klopp C."/>
            <person name="Cabau C."/>
            <person name="Louis A."/>
            <person name="Berthelot C."/>
            <person name="Parey E."/>
            <person name="Roest Crollius H."/>
            <person name="Montfort J."/>
            <person name="Robinson-Rechavi M."/>
            <person name="Bouchez O."/>
            <person name="Lampietro C."/>
            <person name="Lopez Roques C."/>
            <person name="Donnadieu C."/>
            <person name="Postlethwait J."/>
            <person name="Bobe J."/>
            <person name="Dillon D."/>
            <person name="Chandos A."/>
            <person name="von Hippel F."/>
            <person name="Guiguen Y."/>
        </authorList>
    </citation>
    <scope>NUCLEOTIDE SEQUENCE</scope>
    <source>
        <strain evidence="1">YG-Jan2019</strain>
    </source>
</reference>
<name>A0ACC2H6C4_DALPE</name>
<keyword evidence="2" id="KW-1185">Reference proteome</keyword>
<proteinExistence type="predicted"/>
<comment type="caution">
    <text evidence="1">The sequence shown here is derived from an EMBL/GenBank/DDBJ whole genome shotgun (WGS) entry which is preliminary data.</text>
</comment>
<sequence>MEREQRRIRPGRHRGPRPPVRKTRCRPLPPSRVERDVPFHPAGFPSGPHAGSRCLVLKKDSFLPPVYKRSEQ</sequence>
<accession>A0ACC2H6C4</accession>
<protein>
    <submittedName>
        <fullName evidence="1">Uncharacterized protein</fullName>
    </submittedName>
</protein>
<dbReference type="Proteomes" id="UP001157502">
    <property type="component" value="Chromosome 5"/>
</dbReference>